<evidence type="ECO:0000259" key="6">
    <source>
        <dbReference type="PROSITE" id="PS50280"/>
    </source>
</evidence>
<protein>
    <submittedName>
        <fullName evidence="8">SET domain-containing protein</fullName>
        <ecNumber evidence="8">2.1.1.-</ecNumber>
    </submittedName>
</protein>
<dbReference type="Proteomes" id="UP001634747">
    <property type="component" value="Unassembled WGS sequence"/>
</dbReference>
<accession>A0ABW9KM94</accession>
<gene>
    <name evidence="8" type="ORF">ACK2TP_09675</name>
</gene>
<dbReference type="PROSITE" id="PS50280">
    <property type="entry name" value="SET"/>
    <property type="match status" value="1"/>
</dbReference>
<evidence type="ECO:0000256" key="3">
    <source>
        <dbReference type="ARBA" id="ARBA00022603"/>
    </source>
</evidence>
<dbReference type="InterPro" id="IPR001214">
    <property type="entry name" value="SET_dom"/>
</dbReference>
<keyword evidence="4 8" id="KW-0808">Transferase</keyword>
<dbReference type="Pfam" id="PF00856">
    <property type="entry name" value="SET"/>
    <property type="match status" value="1"/>
</dbReference>
<evidence type="ECO:0000256" key="4">
    <source>
        <dbReference type="ARBA" id="ARBA00022679"/>
    </source>
</evidence>
<evidence type="ECO:0000256" key="1">
    <source>
        <dbReference type="ARBA" id="ARBA00004286"/>
    </source>
</evidence>
<keyword evidence="9" id="KW-1185">Reference proteome</keyword>
<feature type="domain" description="Post-SET" evidence="7">
    <location>
        <begin position="126"/>
        <end position="142"/>
    </location>
</feature>
<evidence type="ECO:0000313" key="8">
    <source>
        <dbReference type="EMBL" id="MFN2976031.1"/>
    </source>
</evidence>
<evidence type="ECO:0000256" key="2">
    <source>
        <dbReference type="ARBA" id="ARBA00022454"/>
    </source>
</evidence>
<keyword evidence="3 8" id="KW-0489">Methyltransferase</keyword>
<dbReference type="GO" id="GO:0008168">
    <property type="term" value="F:methyltransferase activity"/>
    <property type="evidence" value="ECO:0007669"/>
    <property type="project" value="UniProtKB-KW"/>
</dbReference>
<sequence>MPPASRDRITQRPDLLIRSSAVHGAGCYTLTPIRKGARILEYDGPRLSKSAADERYADRDITYLFSVGDNGEVIDGFGAAMFINHCCSPNCQTEEVDERIFILALRNIAPGEELTYEYHLHDSDQDDQPCFCGAPNCRGTMFSPAEVKRRKKLGLPLTLRKP</sequence>
<evidence type="ECO:0000256" key="5">
    <source>
        <dbReference type="ARBA" id="ARBA00022691"/>
    </source>
</evidence>
<dbReference type="InterPro" id="IPR003616">
    <property type="entry name" value="Post-SET_dom"/>
</dbReference>
<dbReference type="GO" id="GO:0032259">
    <property type="term" value="P:methylation"/>
    <property type="evidence" value="ECO:0007669"/>
    <property type="project" value="UniProtKB-KW"/>
</dbReference>
<organism evidence="8 9">
    <name type="scientific">Terriglobus aquaticus</name>
    <dbReference type="NCBI Taxonomy" id="940139"/>
    <lineage>
        <taxon>Bacteria</taxon>
        <taxon>Pseudomonadati</taxon>
        <taxon>Acidobacteriota</taxon>
        <taxon>Terriglobia</taxon>
        <taxon>Terriglobales</taxon>
        <taxon>Acidobacteriaceae</taxon>
        <taxon>Terriglobus</taxon>
    </lineage>
</organism>
<proteinExistence type="predicted"/>
<keyword evidence="2" id="KW-0158">Chromosome</keyword>
<feature type="domain" description="SET" evidence="6">
    <location>
        <begin position="13"/>
        <end position="119"/>
    </location>
</feature>
<keyword evidence="5" id="KW-0949">S-adenosyl-L-methionine</keyword>
<dbReference type="EMBL" id="JBJYXY010000001">
    <property type="protein sequence ID" value="MFN2976031.1"/>
    <property type="molecule type" value="Genomic_DNA"/>
</dbReference>
<comment type="subcellular location">
    <subcellularLocation>
        <location evidence="1">Chromosome</location>
    </subcellularLocation>
</comment>
<dbReference type="PANTHER" id="PTHR22884">
    <property type="entry name" value="SET DOMAIN PROTEINS"/>
    <property type="match status" value="1"/>
</dbReference>
<dbReference type="RefSeq" id="WP_263412472.1">
    <property type="nucleotide sequence ID" value="NZ_BAABBH010000001.1"/>
</dbReference>
<evidence type="ECO:0000259" key="7">
    <source>
        <dbReference type="PROSITE" id="PS50868"/>
    </source>
</evidence>
<dbReference type="Gene3D" id="2.170.270.10">
    <property type="entry name" value="SET domain"/>
    <property type="match status" value="1"/>
</dbReference>
<dbReference type="InterPro" id="IPR050777">
    <property type="entry name" value="SET2_Histone-Lys_MeTrsfase"/>
</dbReference>
<dbReference type="SMART" id="SM00317">
    <property type="entry name" value="SET"/>
    <property type="match status" value="1"/>
</dbReference>
<dbReference type="SUPFAM" id="SSF82199">
    <property type="entry name" value="SET domain"/>
    <property type="match status" value="1"/>
</dbReference>
<dbReference type="InterPro" id="IPR046341">
    <property type="entry name" value="SET_dom_sf"/>
</dbReference>
<name>A0ABW9KM94_9BACT</name>
<dbReference type="PROSITE" id="PS50868">
    <property type="entry name" value="POST_SET"/>
    <property type="match status" value="1"/>
</dbReference>
<comment type="caution">
    <text evidence="8">The sequence shown here is derived from an EMBL/GenBank/DDBJ whole genome shotgun (WGS) entry which is preliminary data.</text>
</comment>
<evidence type="ECO:0000313" key="9">
    <source>
        <dbReference type="Proteomes" id="UP001634747"/>
    </source>
</evidence>
<reference evidence="8 9" key="1">
    <citation type="submission" date="2024-12" db="EMBL/GenBank/DDBJ databases">
        <authorList>
            <person name="Lee Y."/>
        </authorList>
    </citation>
    <scope>NUCLEOTIDE SEQUENCE [LARGE SCALE GENOMIC DNA]</scope>
    <source>
        <strain evidence="8 9">03SUJ4</strain>
    </source>
</reference>
<dbReference type="SMART" id="SM00508">
    <property type="entry name" value="PostSET"/>
    <property type="match status" value="1"/>
</dbReference>
<dbReference type="EC" id="2.1.1.-" evidence="8"/>